<dbReference type="Proteomes" id="UP000030321">
    <property type="component" value="Unassembled WGS sequence"/>
</dbReference>
<evidence type="ECO:0000256" key="1">
    <source>
        <dbReference type="SAM" id="Phobius"/>
    </source>
</evidence>
<evidence type="ECO:0000313" key="5">
    <source>
        <dbReference type="Proteomes" id="UP000030321"/>
    </source>
</evidence>
<dbReference type="InterPro" id="IPR029062">
    <property type="entry name" value="Class_I_gatase-like"/>
</dbReference>
<evidence type="ECO:0000313" key="4">
    <source>
        <dbReference type="EMBL" id="GAL94095.1"/>
    </source>
</evidence>
<dbReference type="AlphaFoldDB" id="A0A0A1VWI5"/>
<accession>A0A0A1VWI5</accession>
<protein>
    <submittedName>
        <fullName evidence="4">Mucin 2</fullName>
    </submittedName>
</protein>
<comment type="caution">
    <text evidence="4">The sequence shown here is derived from an EMBL/GenBank/DDBJ whole genome shotgun (WGS) entry which is preliminary data.</text>
</comment>
<evidence type="ECO:0000259" key="3">
    <source>
        <dbReference type="Pfam" id="PF23357"/>
    </source>
</evidence>
<keyword evidence="1" id="KW-1133">Transmembrane helix</keyword>
<dbReference type="EMBL" id="BBPA01000053">
    <property type="protein sequence ID" value="GAL94095.1"/>
    <property type="molecule type" value="Genomic_DNA"/>
</dbReference>
<dbReference type="SUPFAM" id="SSF52317">
    <property type="entry name" value="Class I glutamine amidotransferase-like"/>
    <property type="match status" value="1"/>
</dbReference>
<dbReference type="RefSeq" id="WP_045360061.1">
    <property type="nucleotide sequence ID" value="NZ_BBPA01000053.1"/>
</dbReference>
<reference evidence="5" key="1">
    <citation type="journal article" date="2015" name="Genome">
        <title>Whole Genome Sequence of the Non-Microcystin-Producing Microcystis aeruginosa Strain NIES-44.</title>
        <authorList>
            <person name="Okano K."/>
            <person name="Miyata N."/>
            <person name="Ozaki Y."/>
        </authorList>
    </citation>
    <scope>NUCLEOTIDE SEQUENCE [LARGE SCALE GENOMIC DNA]</scope>
    <source>
        <strain evidence="5">NIES-44</strain>
    </source>
</reference>
<dbReference type="Pfam" id="PF23357">
    <property type="entry name" value="DUF7088"/>
    <property type="match status" value="1"/>
</dbReference>
<sequence length="508" mass="56199">MISWQKYSKFLYIPALFLGSAGLTVGLISGQWSSLSLGLLIAGSILFLGWLLLLVITQKEFWQKRSTRTGTHTLITTIIVLGVIGLINFLALRYPYRVDLTENQIFSLSPQTERLLTNLSKPVKVWIFSPRGISASEQELLANYQRKNPQFQYEIVNPEKKPNIVQEFKKLANDNLARVYVQYGDKKQPLKTISEEESLTEAKLSNAIETAKTDRTLTAYFLQGHGENAIKEPQGGLGQAVNSLEAKGYQVKPLNLVERSTIPSNADVIIIASPKRKIFPQEVTALKNYLEQGGKILLLIDPQTETGLKPLLTAWGVKLDNRIIIDASGAGEIIGLGPASPIITNYGNHPITRDFANGISIFPFARPIATVPVEGIEAVSLMITNDKMWAESDLNDQNLQFNPEKDLAGPFDLGVALTGKKGKLIVIGNASFASDGLFEQQLNGDIFLNSVQWLASGETATLSIRAKEPENRRINLNPLQANAIFWIAMVVMPLVGFTLAGLTWWQRR</sequence>
<proteinExistence type="predicted"/>
<gene>
    <name evidence="4" type="ORF">N44_02675</name>
</gene>
<feature type="transmembrane region" description="Helical" evidence="1">
    <location>
        <begin position="35"/>
        <end position="57"/>
    </location>
</feature>
<feature type="transmembrane region" description="Helical" evidence="1">
    <location>
        <begin position="483"/>
        <end position="505"/>
    </location>
</feature>
<feature type="transmembrane region" description="Helical" evidence="1">
    <location>
        <begin position="12"/>
        <end position="29"/>
    </location>
</feature>
<dbReference type="InterPro" id="IPR055396">
    <property type="entry name" value="DUF7088"/>
</dbReference>
<feature type="domain" description="DUF7088" evidence="3">
    <location>
        <begin position="102"/>
        <end position="187"/>
    </location>
</feature>
<name>A0A0A1VWI5_MICAE</name>
<dbReference type="InterPro" id="IPR019196">
    <property type="entry name" value="ABC_transp_unknown"/>
</dbReference>
<evidence type="ECO:0000259" key="2">
    <source>
        <dbReference type="Pfam" id="PF09822"/>
    </source>
</evidence>
<organism evidence="4 5">
    <name type="scientific">Microcystis aeruginosa NIES-44</name>
    <dbReference type="NCBI Taxonomy" id="449439"/>
    <lineage>
        <taxon>Bacteria</taxon>
        <taxon>Bacillati</taxon>
        <taxon>Cyanobacteriota</taxon>
        <taxon>Cyanophyceae</taxon>
        <taxon>Oscillatoriophycideae</taxon>
        <taxon>Chroococcales</taxon>
        <taxon>Microcystaceae</taxon>
        <taxon>Microcystis</taxon>
    </lineage>
</organism>
<dbReference type="Pfam" id="PF09822">
    <property type="entry name" value="ABC_transp_aux"/>
    <property type="match status" value="1"/>
</dbReference>
<dbReference type="InterPro" id="IPR039975">
    <property type="entry name" value="IFT52"/>
</dbReference>
<dbReference type="PANTHER" id="PTHR12969">
    <property type="entry name" value="NGD5/OSM-6/IFT52"/>
    <property type="match status" value="1"/>
</dbReference>
<feature type="domain" description="ABC-type uncharacterised transport system" evidence="2">
    <location>
        <begin position="220"/>
        <end position="439"/>
    </location>
</feature>
<dbReference type="PANTHER" id="PTHR12969:SF7">
    <property type="entry name" value="INTRAFLAGELLAR TRANSPORT PROTEIN 52 HOMOLOG"/>
    <property type="match status" value="1"/>
</dbReference>
<keyword evidence="1" id="KW-0472">Membrane</keyword>
<feature type="transmembrane region" description="Helical" evidence="1">
    <location>
        <begin position="69"/>
        <end position="92"/>
    </location>
</feature>
<keyword evidence="1" id="KW-0812">Transmembrane</keyword>